<dbReference type="SUPFAM" id="SSF81822">
    <property type="entry name" value="RuBisCo LSMT C-terminal, substrate-binding domain"/>
    <property type="match status" value="1"/>
</dbReference>
<keyword evidence="5" id="KW-0949">S-adenosyl-L-methionine</keyword>
<evidence type="ECO:0000256" key="4">
    <source>
        <dbReference type="ARBA" id="ARBA00022679"/>
    </source>
</evidence>
<dbReference type="Gene3D" id="3.90.1410.10">
    <property type="entry name" value="set domain protein methyltransferase, domain 1"/>
    <property type="match status" value="1"/>
</dbReference>
<keyword evidence="3" id="KW-0489">Methyltransferase</keyword>
<dbReference type="InterPro" id="IPR044430">
    <property type="entry name" value="SETD6_SET"/>
</dbReference>
<reference evidence="9" key="1">
    <citation type="submission" date="2022-11" db="EMBL/GenBank/DDBJ databases">
        <title>Centuries of genome instability and evolution in soft-shell clam transmissible cancer (bioRxiv).</title>
        <authorList>
            <person name="Hart S.F.M."/>
            <person name="Yonemitsu M.A."/>
            <person name="Giersch R.M."/>
            <person name="Beal B.F."/>
            <person name="Arriagada G."/>
            <person name="Davis B.W."/>
            <person name="Ostrander E.A."/>
            <person name="Goff S.P."/>
            <person name="Metzger M.J."/>
        </authorList>
    </citation>
    <scope>NUCLEOTIDE SEQUENCE</scope>
    <source>
        <strain evidence="9">MELC-2E11</strain>
        <tissue evidence="9">Siphon/mantle</tissue>
    </source>
</reference>
<keyword evidence="4" id="KW-0808">Transferase</keyword>
<evidence type="ECO:0000256" key="1">
    <source>
        <dbReference type="ARBA" id="ARBA00004123"/>
    </source>
</evidence>
<dbReference type="Proteomes" id="UP001164746">
    <property type="component" value="Chromosome 4"/>
</dbReference>
<dbReference type="PIRSF" id="PIRSF011771">
    <property type="entry name" value="RMS1_SET"/>
    <property type="match status" value="1"/>
</dbReference>
<sequence length="422" mass="47835">MAAPMKRNAEEIVEGNVSVKKRKANENFEKLNDFAQWIQKNNFMLSDKVKVSQEGSCAQYGLVAVDDISADEMLFQIPRSLLLNPDTCGIAKCLKEDSKDIAGTSGWVPTLLALMYEYTNPESPWRPYLDLVPDFSQLDLPMFWSKSERVDLLQGSGVAEAVRRDLANMEDEFNSVVRPFVRKHKDKFSPECESLEFYKRMVAFVMAYSFTEPLGLEEGEESAKTMPMMVPLADILNHVANNNAHLKFEKNALKMVATCNIKKDEEVFNTYGELANWHLLHMYGFAQPHPHNHWDTSLYGEDVGFIVGVDGILDELEMTEVLKVSCLDEDEVDRRLADDGWESDDEEDGDPALTYDSMDSLQGEWKSVLKRGAELTLGRYGSAMSEDQTKLGTMDLTSRQRYALYTVHGQKQLLNTLINKCS</sequence>
<feature type="domain" description="SET" evidence="8">
    <location>
        <begin position="47"/>
        <end position="272"/>
    </location>
</feature>
<dbReference type="CDD" id="cd19178">
    <property type="entry name" value="SET_SETD6"/>
    <property type="match status" value="1"/>
</dbReference>
<evidence type="ECO:0000259" key="8">
    <source>
        <dbReference type="PROSITE" id="PS50280"/>
    </source>
</evidence>
<dbReference type="Pfam" id="PF09273">
    <property type="entry name" value="Rubis-subs-bind"/>
    <property type="match status" value="1"/>
</dbReference>
<dbReference type="Gene3D" id="3.90.1420.10">
    <property type="entry name" value="Rubisco LSMT, substrate-binding domain"/>
    <property type="match status" value="1"/>
</dbReference>
<evidence type="ECO:0000256" key="5">
    <source>
        <dbReference type="ARBA" id="ARBA00022691"/>
    </source>
</evidence>
<dbReference type="PANTHER" id="PTHR13271">
    <property type="entry name" value="UNCHARACTERIZED PUTATIVE METHYLTRANSFERASE"/>
    <property type="match status" value="1"/>
</dbReference>
<evidence type="ECO:0000313" key="9">
    <source>
        <dbReference type="EMBL" id="WAR03817.1"/>
    </source>
</evidence>
<organism evidence="9 10">
    <name type="scientific">Mya arenaria</name>
    <name type="common">Soft-shell clam</name>
    <dbReference type="NCBI Taxonomy" id="6604"/>
    <lineage>
        <taxon>Eukaryota</taxon>
        <taxon>Metazoa</taxon>
        <taxon>Spiralia</taxon>
        <taxon>Lophotrochozoa</taxon>
        <taxon>Mollusca</taxon>
        <taxon>Bivalvia</taxon>
        <taxon>Autobranchia</taxon>
        <taxon>Heteroconchia</taxon>
        <taxon>Euheterodonta</taxon>
        <taxon>Imparidentia</taxon>
        <taxon>Neoheterodontei</taxon>
        <taxon>Myida</taxon>
        <taxon>Myoidea</taxon>
        <taxon>Myidae</taxon>
        <taxon>Mya</taxon>
    </lineage>
</organism>
<dbReference type="Pfam" id="PF00856">
    <property type="entry name" value="SET"/>
    <property type="match status" value="1"/>
</dbReference>
<accession>A0ABY7E1E6</accession>
<proteinExistence type="predicted"/>
<dbReference type="InterPro" id="IPR011383">
    <property type="entry name" value="N-lys_methylase_SETD6"/>
</dbReference>
<keyword evidence="6" id="KW-0539">Nucleus</keyword>
<dbReference type="PANTHER" id="PTHR13271:SF34">
    <property type="entry name" value="N-LYSINE METHYLTRANSFERASE SETD6"/>
    <property type="match status" value="1"/>
</dbReference>
<protein>
    <recommendedName>
        <fullName evidence="2">N-lysine methyltransferase SETD6</fullName>
    </recommendedName>
    <alternativeName>
        <fullName evidence="7">SET domain-containing protein 6</fullName>
    </alternativeName>
</protein>
<name>A0ABY7E1E6_MYAAR</name>
<gene>
    <name evidence="9" type="ORF">MAR_010375</name>
</gene>
<evidence type="ECO:0000256" key="3">
    <source>
        <dbReference type="ARBA" id="ARBA00022603"/>
    </source>
</evidence>
<keyword evidence="10" id="KW-1185">Reference proteome</keyword>
<evidence type="ECO:0000256" key="2">
    <source>
        <dbReference type="ARBA" id="ARBA00016973"/>
    </source>
</evidence>
<dbReference type="SUPFAM" id="SSF82199">
    <property type="entry name" value="SET domain"/>
    <property type="match status" value="1"/>
</dbReference>
<dbReference type="InterPro" id="IPR001214">
    <property type="entry name" value="SET_dom"/>
</dbReference>
<evidence type="ECO:0000313" key="10">
    <source>
        <dbReference type="Proteomes" id="UP001164746"/>
    </source>
</evidence>
<evidence type="ECO:0000256" key="7">
    <source>
        <dbReference type="ARBA" id="ARBA00030096"/>
    </source>
</evidence>
<dbReference type="PROSITE" id="PS50280">
    <property type="entry name" value="SET"/>
    <property type="match status" value="1"/>
</dbReference>
<dbReference type="InterPro" id="IPR046341">
    <property type="entry name" value="SET_dom_sf"/>
</dbReference>
<dbReference type="InterPro" id="IPR015353">
    <property type="entry name" value="Rubisco_LSMT_subst-bd"/>
</dbReference>
<comment type="subcellular location">
    <subcellularLocation>
        <location evidence="1">Nucleus</location>
    </subcellularLocation>
</comment>
<dbReference type="InterPro" id="IPR036464">
    <property type="entry name" value="Rubisco_LSMT_subst-bd_sf"/>
</dbReference>
<evidence type="ECO:0000256" key="6">
    <source>
        <dbReference type="ARBA" id="ARBA00023242"/>
    </source>
</evidence>
<dbReference type="InterPro" id="IPR050600">
    <property type="entry name" value="SETD3_SETD6_MTase"/>
</dbReference>
<dbReference type="EMBL" id="CP111015">
    <property type="protein sequence ID" value="WAR03817.1"/>
    <property type="molecule type" value="Genomic_DNA"/>
</dbReference>